<accession>E7QN32</accession>
<organism evidence="1 2">
    <name type="scientific">Haladaptatus paucihalophilus DX253</name>
    <dbReference type="NCBI Taxonomy" id="797209"/>
    <lineage>
        <taxon>Archaea</taxon>
        <taxon>Methanobacteriati</taxon>
        <taxon>Methanobacteriota</taxon>
        <taxon>Stenosarchaea group</taxon>
        <taxon>Halobacteria</taxon>
        <taxon>Halobacteriales</taxon>
        <taxon>Haladaptataceae</taxon>
        <taxon>Haladaptatus</taxon>
    </lineage>
</organism>
<dbReference type="AlphaFoldDB" id="E7QN32"/>
<protein>
    <submittedName>
        <fullName evidence="1">Uncharacterized protein</fullName>
    </submittedName>
</protein>
<reference evidence="1 2" key="1">
    <citation type="journal article" date="2014" name="ISME J.">
        <title>Trehalose/2-sulfotrehalose biosynthesis and glycine-betaine uptake are widely spread mechanisms for osmoadaptation in the Halobacteriales.</title>
        <authorList>
            <person name="Youssef N.H."/>
            <person name="Savage-Ashlock K.N."/>
            <person name="McCully A.L."/>
            <person name="Luedtke B."/>
            <person name="Shaw E.I."/>
            <person name="Hoff W.D."/>
            <person name="Elshahed M.S."/>
        </authorList>
    </citation>
    <scope>NUCLEOTIDE SEQUENCE [LARGE SCALE GENOMIC DNA]</scope>
    <source>
        <strain evidence="1 2">DX253</strain>
    </source>
</reference>
<dbReference type="EMBL" id="AEMG01000002">
    <property type="protein sequence ID" value="EFW93827.1"/>
    <property type="molecule type" value="Genomic_DNA"/>
</dbReference>
<proteinExistence type="predicted"/>
<evidence type="ECO:0000313" key="1">
    <source>
        <dbReference type="EMBL" id="EFW93827.1"/>
    </source>
</evidence>
<gene>
    <name evidence="1" type="ORF">ZOD2009_01750</name>
</gene>
<name>E7QN32_HALPU</name>
<evidence type="ECO:0000313" key="2">
    <source>
        <dbReference type="Proteomes" id="UP000003751"/>
    </source>
</evidence>
<dbReference type="PATRIC" id="fig|797209.4.peg.337"/>
<dbReference type="Proteomes" id="UP000003751">
    <property type="component" value="Unassembled WGS sequence"/>
</dbReference>
<comment type="caution">
    <text evidence="1">The sequence shown here is derived from an EMBL/GenBank/DDBJ whole genome shotgun (WGS) entry which is preliminary data.</text>
</comment>
<sequence>MPNDPKAFTCQRKYRTRSPVRTAWCHEITTIPDTDFETENF</sequence>